<evidence type="ECO:0000313" key="1">
    <source>
        <dbReference type="EMBL" id="KAG4304876.1"/>
    </source>
</evidence>
<proteinExistence type="predicted"/>
<keyword evidence="2" id="KW-1185">Reference proteome</keyword>
<organism evidence="1 2">
    <name type="scientific">Pneumocystis oryctolagi</name>
    <dbReference type="NCBI Taxonomy" id="42067"/>
    <lineage>
        <taxon>Eukaryota</taxon>
        <taxon>Fungi</taxon>
        <taxon>Dikarya</taxon>
        <taxon>Ascomycota</taxon>
        <taxon>Taphrinomycotina</taxon>
        <taxon>Pneumocystomycetes</taxon>
        <taxon>Pneumocystaceae</taxon>
        <taxon>Pneumocystis</taxon>
    </lineage>
</organism>
<evidence type="ECO:0000313" key="2">
    <source>
        <dbReference type="Proteomes" id="UP000768646"/>
    </source>
</evidence>
<sequence>MNDPWSKREAWRFQYPFKTMKISKMFPGLGLGVGAFIVYCLSEKTKITLCLKKHESRIALYVFPLIHNQNRLRSLSSLGLLSNTISPESLS</sequence>
<dbReference type="EMBL" id="JABTEG010000005">
    <property type="protein sequence ID" value="KAG4304876.1"/>
    <property type="molecule type" value="Genomic_DNA"/>
</dbReference>
<dbReference type="Proteomes" id="UP000768646">
    <property type="component" value="Unassembled WGS sequence"/>
</dbReference>
<accession>A0ACB7CAV6</accession>
<protein>
    <submittedName>
        <fullName evidence="1">Uncharacterized protein</fullName>
    </submittedName>
</protein>
<name>A0ACB7CAV6_9ASCO</name>
<comment type="caution">
    <text evidence="1">The sequence shown here is derived from an EMBL/GenBank/DDBJ whole genome shotgun (WGS) entry which is preliminary data.</text>
</comment>
<reference evidence="1 2" key="1">
    <citation type="journal article" date="2021" name="Commun. Biol.">
        <title>Genomic insights into the host specific adaptation of the Pneumocystis genus.</title>
        <authorList>
            <person name="Cisse O.H."/>
            <person name="Ma L."/>
            <person name="Dekker J.P."/>
            <person name="Khil P.P."/>
            <person name="Youn J.-H."/>
            <person name="Brenchley J.M."/>
            <person name="Blair R."/>
            <person name="Pahar B."/>
            <person name="Chabe M."/>
            <person name="Van Rompay K.K.A."/>
            <person name="Keesler R."/>
            <person name="Sukura A."/>
            <person name="Hirsch V."/>
            <person name="Kutty G."/>
            <person name="Liu Y."/>
            <person name="Peng L."/>
            <person name="Chen J."/>
            <person name="Song J."/>
            <person name="Weissenbacher-Lang C."/>
            <person name="Xu J."/>
            <person name="Upham N.S."/>
            <person name="Stajich J.E."/>
            <person name="Cuomo C.A."/>
            <person name="Cushion M.T."/>
            <person name="Kovacs J.A."/>
        </authorList>
    </citation>
    <scope>NUCLEOTIDE SEQUENCE [LARGE SCALE GENOMIC DNA]</scope>
    <source>
        <strain evidence="1 2">RABM</strain>
    </source>
</reference>
<gene>
    <name evidence="1" type="ORF">PORY_001551</name>
</gene>